<dbReference type="SUPFAM" id="SSF51735">
    <property type="entry name" value="NAD(P)-binding Rossmann-fold domains"/>
    <property type="match status" value="1"/>
</dbReference>
<dbReference type="EMBL" id="KZ826318">
    <property type="protein sequence ID" value="PYI11233.1"/>
    <property type="molecule type" value="Genomic_DNA"/>
</dbReference>
<dbReference type="Proteomes" id="UP000248423">
    <property type="component" value="Unassembled WGS sequence"/>
</dbReference>
<protein>
    <submittedName>
        <fullName evidence="4">NAD(P)-binding protein</fullName>
    </submittedName>
</protein>
<keyword evidence="5" id="KW-1185">Reference proteome</keyword>
<accession>A0A319FMZ4</accession>
<dbReference type="Gene3D" id="3.40.50.720">
    <property type="entry name" value="NAD(P)-binding Rossmann-like Domain"/>
    <property type="match status" value="1"/>
</dbReference>
<evidence type="ECO:0000313" key="5">
    <source>
        <dbReference type="Proteomes" id="UP000248423"/>
    </source>
</evidence>
<proteinExistence type="inferred from homology"/>
<evidence type="ECO:0000256" key="3">
    <source>
        <dbReference type="ARBA" id="ARBA00023002"/>
    </source>
</evidence>
<dbReference type="Pfam" id="PF00106">
    <property type="entry name" value="adh_short"/>
    <property type="match status" value="1"/>
</dbReference>
<keyword evidence="3" id="KW-0560">Oxidoreductase</keyword>
<reference evidence="4 5" key="1">
    <citation type="submission" date="2018-02" db="EMBL/GenBank/DDBJ databases">
        <title>The genomes of Aspergillus section Nigri reveals drivers in fungal speciation.</title>
        <authorList>
            <consortium name="DOE Joint Genome Institute"/>
            <person name="Vesth T.C."/>
            <person name="Nybo J."/>
            <person name="Theobald S."/>
            <person name="Brandl J."/>
            <person name="Frisvad J.C."/>
            <person name="Nielsen K.F."/>
            <person name="Lyhne E.K."/>
            <person name="Kogle M.E."/>
            <person name="Kuo A."/>
            <person name="Riley R."/>
            <person name="Clum A."/>
            <person name="Nolan M."/>
            <person name="Lipzen A."/>
            <person name="Salamov A."/>
            <person name="Henrissat B."/>
            <person name="Wiebenga A."/>
            <person name="De vries R.P."/>
            <person name="Grigoriev I.V."/>
            <person name="Mortensen U.H."/>
            <person name="Andersen M.R."/>
            <person name="Baker S.E."/>
        </authorList>
    </citation>
    <scope>NUCLEOTIDE SEQUENCE [LARGE SCALE GENOMIC DNA]</scope>
    <source>
        <strain evidence="4 5">CBS 121057</strain>
    </source>
</reference>
<dbReference type="GO" id="GO:0016491">
    <property type="term" value="F:oxidoreductase activity"/>
    <property type="evidence" value="ECO:0007669"/>
    <property type="project" value="UniProtKB-KW"/>
</dbReference>
<dbReference type="PRINTS" id="PR00081">
    <property type="entry name" value="GDHRDH"/>
</dbReference>
<comment type="similarity">
    <text evidence="1">Belongs to the short-chain dehydrogenases/reductases (SDR) family.</text>
</comment>
<gene>
    <name evidence="4" type="ORF">BO78DRAFT_446108</name>
</gene>
<evidence type="ECO:0000313" key="4">
    <source>
        <dbReference type="EMBL" id="PYI11233.1"/>
    </source>
</evidence>
<dbReference type="OrthoDB" id="191139at2759"/>
<name>A0A319FMZ4_ASPSB</name>
<dbReference type="InterPro" id="IPR036291">
    <property type="entry name" value="NAD(P)-bd_dom_sf"/>
</dbReference>
<evidence type="ECO:0000256" key="2">
    <source>
        <dbReference type="ARBA" id="ARBA00022857"/>
    </source>
</evidence>
<sequence length="375" mass="41405">MGFFTESPFASSAVDLENPYYEQHVNARGAGDDRPTALQIVADNRVFNEWHDKVVLITGATGEIGLETAIALHSTGAHVFITARHLCQGKATMWKILTRSSGNGPIDILELEMESLDSVKKAADEFLKRSPTLNILINNAGICEVPKGETRDKFESHFGINHLAHFTLITKLLPALKAGSSSSFKSRIVQVSSIDHQNVSVDFNDINFTSGYNAFIAYARSKTAMIWTANYINSVYGTAGVHALSVHPGMVWSRHQQHIAPDVLKGWTFGYGASQVKSPEQGAATTVWAAVGKVWEGRGGVYLMDCRFAGGTHYLSIAPEEFNNFHPRGWQTEERLWRLSLQCTGMPEPFMDGMTPPFQANNLGLRNDWVIMEDA</sequence>
<keyword evidence="2" id="KW-0521">NADP</keyword>
<dbReference type="AlphaFoldDB" id="A0A319FMZ4"/>
<dbReference type="STRING" id="1448318.A0A319FMZ4"/>
<dbReference type="PANTHER" id="PTHR24320:SF272">
    <property type="entry name" value="NAD(P)-BINDING ROSSMANN-FOLD SUPERFAMILY PROTEIN"/>
    <property type="match status" value="1"/>
</dbReference>
<organism evidence="4 5">
    <name type="scientific">Aspergillus sclerotiicarbonarius (strain CBS 121057 / IBT 28362)</name>
    <dbReference type="NCBI Taxonomy" id="1448318"/>
    <lineage>
        <taxon>Eukaryota</taxon>
        <taxon>Fungi</taxon>
        <taxon>Dikarya</taxon>
        <taxon>Ascomycota</taxon>
        <taxon>Pezizomycotina</taxon>
        <taxon>Eurotiomycetes</taxon>
        <taxon>Eurotiomycetidae</taxon>
        <taxon>Eurotiales</taxon>
        <taxon>Aspergillaceae</taxon>
        <taxon>Aspergillus</taxon>
        <taxon>Aspergillus subgen. Circumdati</taxon>
    </lineage>
</organism>
<dbReference type="InterPro" id="IPR002347">
    <property type="entry name" value="SDR_fam"/>
</dbReference>
<dbReference type="VEuPathDB" id="FungiDB:BO78DRAFT_446108"/>
<evidence type="ECO:0000256" key="1">
    <source>
        <dbReference type="ARBA" id="ARBA00006484"/>
    </source>
</evidence>
<dbReference type="PANTHER" id="PTHR24320">
    <property type="entry name" value="RETINOL DEHYDROGENASE"/>
    <property type="match status" value="1"/>
</dbReference>